<evidence type="ECO:0000256" key="2">
    <source>
        <dbReference type="SAM" id="Phobius"/>
    </source>
</evidence>
<evidence type="ECO:0000256" key="3">
    <source>
        <dbReference type="SAM" id="SignalP"/>
    </source>
</evidence>
<keyword evidence="3" id="KW-0732">Signal</keyword>
<protein>
    <submittedName>
        <fullName evidence="5">Uncharacterized protein LOC106151817</fullName>
    </submittedName>
</protein>
<organism evidence="4 5">
    <name type="scientific">Lingula anatina</name>
    <name type="common">Brachiopod</name>
    <name type="synonym">Lingula unguis</name>
    <dbReference type="NCBI Taxonomy" id="7574"/>
    <lineage>
        <taxon>Eukaryota</taxon>
        <taxon>Metazoa</taxon>
        <taxon>Spiralia</taxon>
        <taxon>Lophotrochozoa</taxon>
        <taxon>Brachiopoda</taxon>
        <taxon>Linguliformea</taxon>
        <taxon>Lingulata</taxon>
        <taxon>Lingulida</taxon>
        <taxon>Linguloidea</taxon>
        <taxon>Lingulidae</taxon>
        <taxon>Lingula</taxon>
    </lineage>
</organism>
<dbReference type="RefSeq" id="XP_013380725.1">
    <property type="nucleotide sequence ID" value="XM_013525271.1"/>
</dbReference>
<dbReference type="KEGG" id="lak:106151817"/>
<evidence type="ECO:0000313" key="5">
    <source>
        <dbReference type="RefSeq" id="XP_013380725.1"/>
    </source>
</evidence>
<feature type="chain" id="PRO_5010338968" evidence="3">
    <location>
        <begin position="25"/>
        <end position="270"/>
    </location>
</feature>
<feature type="region of interest" description="Disordered" evidence="1">
    <location>
        <begin position="101"/>
        <end position="125"/>
    </location>
</feature>
<sequence>MWIHPMHFTLHSCALLLMTYNGNFELVKIRRTALDKVASEAEFSGVKVIVSKRYDDKIQMVVTDSNGGINAIKLASWFKDLMDTQGTAGYGVTSVSMQTSGTSVTPITNTPSVPEKSQQPGGSTAGVAPTAQAVVQGPQMSVAGIAGIILGTTGFFIVLIICMVCFLIWKRNANSPLMWFKKGDVELSDVNVGRGFDNPGYSEHHGGHMGPMVFSELQRREETEPTDDGGYDNPLYGGPIADKLYADPAKSADTTFSFSNPVYGDEDSTI</sequence>
<keyword evidence="2" id="KW-0812">Transmembrane</keyword>
<dbReference type="Proteomes" id="UP000085678">
    <property type="component" value="Unplaced"/>
</dbReference>
<feature type="transmembrane region" description="Helical" evidence="2">
    <location>
        <begin position="142"/>
        <end position="169"/>
    </location>
</feature>
<evidence type="ECO:0000256" key="1">
    <source>
        <dbReference type="SAM" id="MobiDB-lite"/>
    </source>
</evidence>
<feature type="compositionally biased region" description="Polar residues" evidence="1">
    <location>
        <begin position="101"/>
        <end position="122"/>
    </location>
</feature>
<dbReference type="OrthoDB" id="10067964at2759"/>
<dbReference type="AlphaFoldDB" id="A0A1S3H3L0"/>
<dbReference type="InParanoid" id="A0A1S3H3L0"/>
<dbReference type="Pfam" id="PF14828">
    <property type="entry name" value="Amnionless"/>
    <property type="match status" value="1"/>
</dbReference>
<reference evidence="5" key="1">
    <citation type="submission" date="2025-08" db="UniProtKB">
        <authorList>
            <consortium name="RefSeq"/>
        </authorList>
    </citation>
    <scope>IDENTIFICATION</scope>
    <source>
        <tissue evidence="5">Gonads</tissue>
    </source>
</reference>
<dbReference type="InterPro" id="IPR026112">
    <property type="entry name" value="AMN"/>
</dbReference>
<gene>
    <name evidence="5" type="primary">LOC106151817</name>
</gene>
<name>A0A1S3H3L0_LINAN</name>
<feature type="signal peptide" evidence="3">
    <location>
        <begin position="1"/>
        <end position="24"/>
    </location>
</feature>
<keyword evidence="2" id="KW-0472">Membrane</keyword>
<dbReference type="GeneID" id="106151817"/>
<evidence type="ECO:0000313" key="4">
    <source>
        <dbReference type="Proteomes" id="UP000085678"/>
    </source>
</evidence>
<accession>A0A1S3H3L0</accession>
<keyword evidence="2" id="KW-1133">Transmembrane helix</keyword>
<keyword evidence="4" id="KW-1185">Reference proteome</keyword>
<proteinExistence type="predicted"/>